<comment type="subcellular location">
    <subcellularLocation>
        <location evidence="1">Mitochondrion</location>
    </subcellularLocation>
</comment>
<evidence type="ECO:0000313" key="8">
    <source>
        <dbReference type="EMBL" id="VDN03741.1"/>
    </source>
</evidence>
<evidence type="ECO:0000256" key="3">
    <source>
        <dbReference type="ARBA" id="ARBA00022946"/>
    </source>
</evidence>
<proteinExistence type="inferred from homology"/>
<keyword evidence="9" id="KW-1185">Reference proteome</keyword>
<dbReference type="PANTHER" id="PTHR13359">
    <property type="entry name" value="39S RIBOSOMAL PROTEIN L40, MITOCHONDRIAL"/>
    <property type="match status" value="1"/>
</dbReference>
<dbReference type="PANTHER" id="PTHR13359:SF2">
    <property type="entry name" value="LARGE RIBOSOMAL SUBUNIT PROTEIN ML40"/>
    <property type="match status" value="1"/>
</dbReference>
<keyword evidence="3" id="KW-0809">Transit peptide</keyword>
<evidence type="ECO:0000256" key="6">
    <source>
        <dbReference type="ARBA" id="ARBA00023274"/>
    </source>
</evidence>
<keyword evidence="5" id="KW-0496">Mitochondrion</keyword>
<dbReference type="WBParaSite" id="TCLT_0000640401-mRNA-1">
    <property type="protein sequence ID" value="TCLT_0000640401-mRNA-1"/>
    <property type="gene ID" value="TCLT_0000640401"/>
</dbReference>
<accession>A0A0N5D0R6</accession>
<dbReference type="InterPro" id="IPR019192">
    <property type="entry name" value="Ribosomal_mL40"/>
</dbReference>
<name>A0A0N5D0R6_THECL</name>
<evidence type="ECO:0000256" key="1">
    <source>
        <dbReference type="ARBA" id="ARBA00004173"/>
    </source>
</evidence>
<dbReference type="Gene3D" id="6.10.250.3440">
    <property type="match status" value="1"/>
</dbReference>
<dbReference type="AlphaFoldDB" id="A0A0N5D0R6"/>
<evidence type="ECO:0000256" key="2">
    <source>
        <dbReference type="ARBA" id="ARBA00009360"/>
    </source>
</evidence>
<evidence type="ECO:0000256" key="4">
    <source>
        <dbReference type="ARBA" id="ARBA00022980"/>
    </source>
</evidence>
<protein>
    <recommendedName>
        <fullName evidence="7">Large ribosomal subunit protein mL40</fullName>
    </recommendedName>
</protein>
<dbReference type="EMBL" id="UYYF01004411">
    <property type="protein sequence ID" value="VDN03741.1"/>
    <property type="molecule type" value="Genomic_DNA"/>
</dbReference>
<dbReference type="GO" id="GO:0005762">
    <property type="term" value="C:mitochondrial large ribosomal subunit"/>
    <property type="evidence" value="ECO:0007669"/>
    <property type="project" value="InterPro"/>
</dbReference>
<evidence type="ECO:0000256" key="5">
    <source>
        <dbReference type="ARBA" id="ARBA00023128"/>
    </source>
</evidence>
<reference evidence="10" key="1">
    <citation type="submission" date="2017-02" db="UniProtKB">
        <authorList>
            <consortium name="WormBaseParasite"/>
        </authorList>
    </citation>
    <scope>IDENTIFICATION</scope>
</reference>
<gene>
    <name evidence="8" type="ORF">TCLT_LOCUS6393</name>
</gene>
<evidence type="ECO:0000313" key="10">
    <source>
        <dbReference type="WBParaSite" id="TCLT_0000640401-mRNA-1"/>
    </source>
</evidence>
<reference evidence="8 9" key="2">
    <citation type="submission" date="2018-11" db="EMBL/GenBank/DDBJ databases">
        <authorList>
            <consortium name="Pathogen Informatics"/>
        </authorList>
    </citation>
    <scope>NUCLEOTIDE SEQUENCE [LARGE SCALE GENOMIC DNA]</scope>
</reference>
<evidence type="ECO:0000313" key="9">
    <source>
        <dbReference type="Proteomes" id="UP000276776"/>
    </source>
</evidence>
<evidence type="ECO:0000256" key="7">
    <source>
        <dbReference type="ARBA" id="ARBA00035192"/>
    </source>
</evidence>
<dbReference type="Proteomes" id="UP000276776">
    <property type="component" value="Unassembled WGS sequence"/>
</dbReference>
<comment type="similarity">
    <text evidence="2">Belongs to the mitochondrion-specific ribosomal protein mL40 family.</text>
</comment>
<keyword evidence="6" id="KW-0687">Ribonucleoprotein</keyword>
<dbReference type="STRING" id="103827.A0A0N5D0R6"/>
<dbReference type="OrthoDB" id="5977625at2759"/>
<organism evidence="10">
    <name type="scientific">Thelazia callipaeda</name>
    <name type="common">Oriental eyeworm</name>
    <name type="synonym">Parasitic nematode</name>
    <dbReference type="NCBI Taxonomy" id="103827"/>
    <lineage>
        <taxon>Eukaryota</taxon>
        <taxon>Metazoa</taxon>
        <taxon>Ecdysozoa</taxon>
        <taxon>Nematoda</taxon>
        <taxon>Chromadorea</taxon>
        <taxon>Rhabditida</taxon>
        <taxon>Spirurina</taxon>
        <taxon>Spiruromorpha</taxon>
        <taxon>Thelazioidea</taxon>
        <taxon>Thelaziidae</taxon>
        <taxon>Thelazia</taxon>
    </lineage>
</organism>
<dbReference type="OMA" id="KEWARYK"/>
<dbReference type="Pfam" id="PF09812">
    <property type="entry name" value="MRP-L28"/>
    <property type="match status" value="1"/>
</dbReference>
<keyword evidence="4" id="KW-0689">Ribosomal protein</keyword>
<dbReference type="InterPro" id="IPR039145">
    <property type="entry name" value="Ribosomal_mL40_metazoa/plant"/>
</dbReference>
<sequence length="194" mass="22972">MFDVLHCVNSRSCSSLFRFNISYLHTSVSLFSSPFIKPQKKMDPEIAKLREERKRKKLTKEIKLLESFAKKPKPVEELIFDKKYDLNIAERIRPSVKLTEDEEDERFLVARNYCRYQNMLAVMDMRWISESIKKQDRALQKLKKLSPQLHESAIKPDECFLKNFSCQGPTLTPPIKRYQPPDGHYIDVTKKWLC</sequence>